<dbReference type="AlphaFoldDB" id="A0A918K5M4"/>
<keyword evidence="6" id="KW-1185">Reference proteome</keyword>
<dbReference type="InterPro" id="IPR019554">
    <property type="entry name" value="Soluble_ligand-bd"/>
</dbReference>
<dbReference type="InterPro" id="IPR017477">
    <property type="entry name" value="PEP-CTERM_polysacc_export"/>
</dbReference>
<feature type="chain" id="PRO_5037296282" evidence="2">
    <location>
        <begin position="19"/>
        <end position="206"/>
    </location>
</feature>
<comment type="caution">
    <text evidence="5">The sequence shown here is derived from an EMBL/GenBank/DDBJ whole genome shotgun (WGS) entry which is preliminary data.</text>
</comment>
<dbReference type="PANTHER" id="PTHR33619:SF3">
    <property type="entry name" value="POLYSACCHARIDE EXPORT PROTEIN GFCE-RELATED"/>
    <property type="match status" value="1"/>
</dbReference>
<dbReference type="Proteomes" id="UP000626148">
    <property type="component" value="Unassembled WGS sequence"/>
</dbReference>
<evidence type="ECO:0000313" key="6">
    <source>
        <dbReference type="Proteomes" id="UP000626148"/>
    </source>
</evidence>
<dbReference type="PANTHER" id="PTHR33619">
    <property type="entry name" value="POLYSACCHARIDE EXPORT PROTEIN GFCE-RELATED"/>
    <property type="match status" value="1"/>
</dbReference>
<feature type="domain" description="Polysaccharide export protein N-terminal" evidence="3">
    <location>
        <begin position="32"/>
        <end position="106"/>
    </location>
</feature>
<reference evidence="5" key="1">
    <citation type="journal article" date="2014" name="Int. J. Syst. Evol. Microbiol.">
        <title>Complete genome sequence of Corynebacterium casei LMG S-19264T (=DSM 44701T), isolated from a smear-ripened cheese.</title>
        <authorList>
            <consortium name="US DOE Joint Genome Institute (JGI-PGF)"/>
            <person name="Walter F."/>
            <person name="Albersmeier A."/>
            <person name="Kalinowski J."/>
            <person name="Ruckert C."/>
        </authorList>
    </citation>
    <scope>NUCLEOTIDE SEQUENCE</scope>
    <source>
        <strain evidence="5">KCTC 22169</strain>
    </source>
</reference>
<dbReference type="Pfam" id="PF10531">
    <property type="entry name" value="SLBB"/>
    <property type="match status" value="1"/>
</dbReference>
<dbReference type="Gene3D" id="3.30.1950.10">
    <property type="entry name" value="wza like domain"/>
    <property type="match status" value="1"/>
</dbReference>
<dbReference type="InterPro" id="IPR049712">
    <property type="entry name" value="Poly_export"/>
</dbReference>
<name>A0A918K5M4_9GAMM</name>
<sequence length="206" mass="22320">MTKLVVVLLTVLTLAGCAGRTQPGAPPELDSTADPYRIGVGDTVAIHVWRNPELTQSIVVRPDGYISMPLMGDLKADGRKPEELAEVINRALSQVIRSPEVTVMVTNPASAEYLNRVRVTGQVPNPLSIPFKQGMTVLDLVLQAGGVTDFGAGDRATIQRLVEGEYQEFKIDLDGILNDGNMTTNYTLQPGDLISVPKKRLLRGEL</sequence>
<dbReference type="PROSITE" id="PS51257">
    <property type="entry name" value="PROKAR_LIPOPROTEIN"/>
    <property type="match status" value="1"/>
</dbReference>
<dbReference type="Pfam" id="PF02563">
    <property type="entry name" value="Poly_export"/>
    <property type="match status" value="1"/>
</dbReference>
<dbReference type="Gene3D" id="3.10.560.10">
    <property type="entry name" value="Outer membrane lipoprotein wza domain like"/>
    <property type="match status" value="1"/>
</dbReference>
<keyword evidence="1 2" id="KW-0732">Signal</keyword>
<organism evidence="5 6">
    <name type="scientific">Saccharospirillum salsuginis</name>
    <dbReference type="NCBI Taxonomy" id="418750"/>
    <lineage>
        <taxon>Bacteria</taxon>
        <taxon>Pseudomonadati</taxon>
        <taxon>Pseudomonadota</taxon>
        <taxon>Gammaproteobacteria</taxon>
        <taxon>Oceanospirillales</taxon>
        <taxon>Saccharospirillaceae</taxon>
        <taxon>Saccharospirillum</taxon>
    </lineage>
</organism>
<accession>A0A918K5M4</accession>
<protein>
    <submittedName>
        <fullName evidence="5">Sugar ABC transporter substrate-binding protein</fullName>
    </submittedName>
</protein>
<evidence type="ECO:0000259" key="3">
    <source>
        <dbReference type="Pfam" id="PF02563"/>
    </source>
</evidence>
<evidence type="ECO:0000256" key="2">
    <source>
        <dbReference type="SAM" id="SignalP"/>
    </source>
</evidence>
<feature type="signal peptide" evidence="2">
    <location>
        <begin position="1"/>
        <end position="18"/>
    </location>
</feature>
<dbReference type="EMBL" id="BMXR01000003">
    <property type="protein sequence ID" value="GGX49508.1"/>
    <property type="molecule type" value="Genomic_DNA"/>
</dbReference>
<dbReference type="GO" id="GO:0015159">
    <property type="term" value="F:polysaccharide transmembrane transporter activity"/>
    <property type="evidence" value="ECO:0007669"/>
    <property type="project" value="InterPro"/>
</dbReference>
<feature type="domain" description="Soluble ligand binding" evidence="4">
    <location>
        <begin position="116"/>
        <end position="164"/>
    </location>
</feature>
<dbReference type="InterPro" id="IPR003715">
    <property type="entry name" value="Poly_export_N"/>
</dbReference>
<evidence type="ECO:0000256" key="1">
    <source>
        <dbReference type="ARBA" id="ARBA00022729"/>
    </source>
</evidence>
<gene>
    <name evidence="5" type="ORF">GCM10007392_16040</name>
</gene>
<evidence type="ECO:0000313" key="5">
    <source>
        <dbReference type="EMBL" id="GGX49508.1"/>
    </source>
</evidence>
<reference evidence="5" key="2">
    <citation type="submission" date="2020-09" db="EMBL/GenBank/DDBJ databases">
        <authorList>
            <person name="Sun Q."/>
            <person name="Kim S."/>
        </authorList>
    </citation>
    <scope>NUCLEOTIDE SEQUENCE</scope>
    <source>
        <strain evidence="5">KCTC 22169</strain>
    </source>
</reference>
<proteinExistence type="predicted"/>
<evidence type="ECO:0000259" key="4">
    <source>
        <dbReference type="Pfam" id="PF10531"/>
    </source>
</evidence>
<dbReference type="NCBIfam" id="TIGR03027">
    <property type="entry name" value="pepcterm_export"/>
    <property type="match status" value="1"/>
</dbReference>